<name>A0A518GE78_9BACT</name>
<reference evidence="1 2" key="1">
    <citation type="submission" date="2019-02" db="EMBL/GenBank/DDBJ databases">
        <title>Deep-cultivation of Planctomycetes and their phenomic and genomic characterization uncovers novel biology.</title>
        <authorList>
            <person name="Wiegand S."/>
            <person name="Jogler M."/>
            <person name="Boedeker C."/>
            <person name="Pinto D."/>
            <person name="Vollmers J."/>
            <person name="Rivas-Marin E."/>
            <person name="Kohn T."/>
            <person name="Peeters S.H."/>
            <person name="Heuer A."/>
            <person name="Rast P."/>
            <person name="Oberbeckmann S."/>
            <person name="Bunk B."/>
            <person name="Jeske O."/>
            <person name="Meyerdierks A."/>
            <person name="Storesund J.E."/>
            <person name="Kallscheuer N."/>
            <person name="Luecker S."/>
            <person name="Lage O.M."/>
            <person name="Pohl T."/>
            <person name="Merkel B.J."/>
            <person name="Hornburger P."/>
            <person name="Mueller R.-W."/>
            <person name="Bruemmer F."/>
            <person name="Labrenz M."/>
            <person name="Spormann A.M."/>
            <person name="Op den Camp H."/>
            <person name="Overmann J."/>
            <person name="Amann R."/>
            <person name="Jetten M.S.M."/>
            <person name="Mascher T."/>
            <person name="Medema M.H."/>
            <person name="Devos D.P."/>
            <person name="Kaster A.-K."/>
            <person name="Ovreas L."/>
            <person name="Rohde M."/>
            <person name="Galperin M.Y."/>
            <person name="Jogler C."/>
        </authorList>
    </citation>
    <scope>NUCLEOTIDE SEQUENCE [LARGE SCALE GENOMIC DNA]</scope>
    <source>
        <strain evidence="1 2">Q31a</strain>
    </source>
</reference>
<evidence type="ECO:0000313" key="2">
    <source>
        <dbReference type="Proteomes" id="UP000318017"/>
    </source>
</evidence>
<organism evidence="1 2">
    <name type="scientific">Aureliella helgolandensis</name>
    <dbReference type="NCBI Taxonomy" id="2527968"/>
    <lineage>
        <taxon>Bacteria</taxon>
        <taxon>Pseudomonadati</taxon>
        <taxon>Planctomycetota</taxon>
        <taxon>Planctomycetia</taxon>
        <taxon>Pirellulales</taxon>
        <taxon>Pirellulaceae</taxon>
        <taxon>Aureliella</taxon>
    </lineage>
</organism>
<accession>A0A518GE78</accession>
<gene>
    <name evidence="1" type="ORF">Q31a_52360</name>
</gene>
<protein>
    <submittedName>
        <fullName evidence="1">Uncharacterized protein</fullName>
    </submittedName>
</protein>
<dbReference type="AlphaFoldDB" id="A0A518GE78"/>
<sequence>MRAAMLVAAGFRVFSVFRGNSPLGCYGCLEGEAMERSGWGTQSLKNGVNWPKFSNVLPWVS</sequence>
<dbReference type="KEGG" id="ahel:Q31a_52360"/>
<proteinExistence type="predicted"/>
<dbReference type="Proteomes" id="UP000318017">
    <property type="component" value="Chromosome"/>
</dbReference>
<keyword evidence="2" id="KW-1185">Reference proteome</keyword>
<evidence type="ECO:0000313" key="1">
    <source>
        <dbReference type="EMBL" id="QDV26857.1"/>
    </source>
</evidence>
<dbReference type="EMBL" id="CP036298">
    <property type="protein sequence ID" value="QDV26857.1"/>
    <property type="molecule type" value="Genomic_DNA"/>
</dbReference>